<dbReference type="EMBL" id="OMOF01000773">
    <property type="protein sequence ID" value="SPF54745.1"/>
    <property type="molecule type" value="Genomic_DNA"/>
</dbReference>
<evidence type="ECO:0000313" key="2">
    <source>
        <dbReference type="Proteomes" id="UP000238916"/>
    </source>
</evidence>
<organism evidence="1 2">
    <name type="scientific">Candidatus Desulfosporosinus infrequens</name>
    <dbReference type="NCBI Taxonomy" id="2043169"/>
    <lineage>
        <taxon>Bacteria</taxon>
        <taxon>Bacillati</taxon>
        <taxon>Bacillota</taxon>
        <taxon>Clostridia</taxon>
        <taxon>Eubacteriales</taxon>
        <taxon>Desulfitobacteriaceae</taxon>
        <taxon>Desulfosporosinus</taxon>
    </lineage>
</organism>
<evidence type="ECO:0000313" key="1">
    <source>
        <dbReference type="EMBL" id="SPF54745.1"/>
    </source>
</evidence>
<proteinExistence type="predicted"/>
<dbReference type="AlphaFoldDB" id="A0A2U3LS41"/>
<name>A0A2U3LS41_9FIRM</name>
<gene>
    <name evidence="1" type="ORF">SBF1_7950002</name>
</gene>
<reference evidence="2" key="1">
    <citation type="submission" date="2018-02" db="EMBL/GenBank/DDBJ databases">
        <authorList>
            <person name="Hausmann B."/>
        </authorList>
    </citation>
    <scope>NUCLEOTIDE SEQUENCE [LARGE SCALE GENOMIC DNA]</scope>
    <source>
        <strain evidence="2">Peat soil MAG SbF1</strain>
    </source>
</reference>
<sequence>MGNAYKAYIYQYAHKLTKNANFNIKYCDFTVPGQTGADREVISNLIWTF</sequence>
<protein>
    <submittedName>
        <fullName evidence="1">Uncharacterized protein</fullName>
    </submittedName>
</protein>
<dbReference type="Proteomes" id="UP000238916">
    <property type="component" value="Unassembled WGS sequence"/>
</dbReference>
<accession>A0A2U3LS41</accession>